<sequence>MYYDEKDDLLVDLNFPHSQNKLLSILCRSGIKVYRGYGSLYVKNQLYLKNRRNGGDLADAAYFFLSSLFLFKTLPRRRRRALDFDLGIQRGNPQKLHLPSQADQILTYN</sequence>
<evidence type="ECO:0000313" key="2">
    <source>
        <dbReference type="Proteomes" id="UP000295604"/>
    </source>
</evidence>
<proteinExistence type="predicted"/>
<dbReference type="EMBL" id="QAPF01000123">
    <property type="protein sequence ID" value="TEA15875.1"/>
    <property type="molecule type" value="Genomic_DNA"/>
</dbReference>
<protein>
    <submittedName>
        <fullName evidence="1">Uncharacterized protein</fullName>
    </submittedName>
</protein>
<dbReference type="Proteomes" id="UP000295604">
    <property type="component" value="Unassembled WGS sequence"/>
</dbReference>
<name>A0A4V6QFN4_9PEZI</name>
<comment type="caution">
    <text evidence="1">The sequence shown here is derived from an EMBL/GenBank/DDBJ whole genome shotgun (WGS) entry which is preliminary data.</text>
</comment>
<organism evidence="1 2">
    <name type="scientific">Colletotrichum sidae</name>
    <dbReference type="NCBI Taxonomy" id="1347389"/>
    <lineage>
        <taxon>Eukaryota</taxon>
        <taxon>Fungi</taxon>
        <taxon>Dikarya</taxon>
        <taxon>Ascomycota</taxon>
        <taxon>Pezizomycotina</taxon>
        <taxon>Sordariomycetes</taxon>
        <taxon>Hypocreomycetidae</taxon>
        <taxon>Glomerellales</taxon>
        <taxon>Glomerellaceae</taxon>
        <taxon>Colletotrichum</taxon>
        <taxon>Colletotrichum orbiculare species complex</taxon>
    </lineage>
</organism>
<evidence type="ECO:0000313" key="1">
    <source>
        <dbReference type="EMBL" id="TEA15875.1"/>
    </source>
</evidence>
<dbReference type="AlphaFoldDB" id="A0A4V6QFN4"/>
<accession>A0A4V6QFN4</accession>
<reference evidence="1 2" key="1">
    <citation type="submission" date="2018-11" db="EMBL/GenBank/DDBJ databases">
        <title>Genome sequence and assembly of Colletotrichum sidae.</title>
        <authorList>
            <person name="Gan P."/>
            <person name="Shirasu K."/>
        </authorList>
    </citation>
    <scope>NUCLEOTIDE SEQUENCE [LARGE SCALE GENOMIC DNA]</scope>
    <source>
        <strain evidence="1 2">CBS 518.97</strain>
    </source>
</reference>
<gene>
    <name evidence="1" type="ORF">C8034_v001888</name>
</gene>
<keyword evidence="2" id="KW-1185">Reference proteome</keyword>